<accession>A0A0A9AQJ0</accession>
<organism evidence="1">
    <name type="scientific">Arundo donax</name>
    <name type="common">Giant reed</name>
    <name type="synonym">Donax arundinaceus</name>
    <dbReference type="NCBI Taxonomy" id="35708"/>
    <lineage>
        <taxon>Eukaryota</taxon>
        <taxon>Viridiplantae</taxon>
        <taxon>Streptophyta</taxon>
        <taxon>Embryophyta</taxon>
        <taxon>Tracheophyta</taxon>
        <taxon>Spermatophyta</taxon>
        <taxon>Magnoliopsida</taxon>
        <taxon>Liliopsida</taxon>
        <taxon>Poales</taxon>
        <taxon>Poaceae</taxon>
        <taxon>PACMAD clade</taxon>
        <taxon>Arundinoideae</taxon>
        <taxon>Arundineae</taxon>
        <taxon>Arundo</taxon>
    </lineage>
</organism>
<reference evidence="1" key="1">
    <citation type="submission" date="2014-09" db="EMBL/GenBank/DDBJ databases">
        <authorList>
            <person name="Magalhaes I.L.F."/>
            <person name="Oliveira U."/>
            <person name="Santos F.R."/>
            <person name="Vidigal T.H.D.A."/>
            <person name="Brescovit A.D."/>
            <person name="Santos A.J."/>
        </authorList>
    </citation>
    <scope>NUCLEOTIDE SEQUENCE</scope>
    <source>
        <tissue evidence="1">Shoot tissue taken approximately 20 cm above the soil surface</tissue>
    </source>
</reference>
<name>A0A0A9AQJ0_ARUDO</name>
<sequence>MAVVMYRGQHSLQER</sequence>
<dbReference type="EMBL" id="GBRH01244484">
    <property type="protein sequence ID" value="JAD53411.1"/>
    <property type="molecule type" value="Transcribed_RNA"/>
</dbReference>
<protein>
    <submittedName>
        <fullName evidence="1">Uncharacterized protein</fullName>
    </submittedName>
</protein>
<proteinExistence type="predicted"/>
<reference evidence="1" key="2">
    <citation type="journal article" date="2015" name="Data Brief">
        <title>Shoot transcriptome of the giant reed, Arundo donax.</title>
        <authorList>
            <person name="Barrero R.A."/>
            <person name="Guerrero F.D."/>
            <person name="Moolhuijzen P."/>
            <person name="Goolsby J.A."/>
            <person name="Tidwell J."/>
            <person name="Bellgard S.E."/>
            <person name="Bellgard M.I."/>
        </authorList>
    </citation>
    <scope>NUCLEOTIDE SEQUENCE</scope>
    <source>
        <tissue evidence="1">Shoot tissue taken approximately 20 cm above the soil surface</tissue>
    </source>
</reference>
<evidence type="ECO:0000313" key="1">
    <source>
        <dbReference type="EMBL" id="JAD53411.1"/>
    </source>
</evidence>